<accession>A0A6L2LZS8</accession>
<dbReference type="Pfam" id="PF17917">
    <property type="entry name" value="RT_RNaseH"/>
    <property type="match status" value="1"/>
</dbReference>
<organism evidence="10">
    <name type="scientific">Tanacetum cinerariifolium</name>
    <name type="common">Dalmatian daisy</name>
    <name type="synonym">Chrysanthemum cinerariifolium</name>
    <dbReference type="NCBI Taxonomy" id="118510"/>
    <lineage>
        <taxon>Eukaryota</taxon>
        <taxon>Viridiplantae</taxon>
        <taxon>Streptophyta</taxon>
        <taxon>Embryophyta</taxon>
        <taxon>Tracheophyta</taxon>
        <taxon>Spermatophyta</taxon>
        <taxon>Magnoliopsida</taxon>
        <taxon>eudicotyledons</taxon>
        <taxon>Gunneridae</taxon>
        <taxon>Pentapetalae</taxon>
        <taxon>asterids</taxon>
        <taxon>campanulids</taxon>
        <taxon>Asterales</taxon>
        <taxon>Asteraceae</taxon>
        <taxon>Asteroideae</taxon>
        <taxon>Anthemideae</taxon>
        <taxon>Anthemidinae</taxon>
        <taxon>Tanacetum</taxon>
    </lineage>
</organism>
<keyword evidence="2" id="KW-0548">Nucleotidyltransferase</keyword>
<sequence>MAGSVERGGPEGTDDREETPPTLTKEQIEGHVSALKSLIKSHNQRNKGDPIRLDFESEDTEVRDMDIALGKEVMGEDLGNPFKEARSTPLTRRIKEFAGPEYKTPANIELYNGTTDPEDHLSRFANVANSGEWPMPVWYSVKRACFKEPHKITKIVKKANDSLTAFKERWTMETGIMGVPEVMKISSFIDSVKSFELAKRFSNKVPTTVNEMMERLDDFVRSEEAYARTGLPKGEVRETHRKTSHPFNRRDNRSSQNTHRENHEGMSIEAITEVEETRTLRTEQEMTGPQTALREESITTGEAPQQAKVINVISVHSVKEKKRKGREITKPLMNIPISFLAISSEDVFEEPLIVEAGVEGYLVRRVYVDEGSSVEVMFEYCFENLDPRIRAKLKEIKTDLVGRHGLKTPRAIPSTVHSMMKFPTPKGVATLVTRTIIIAKCRRLEKKQMIEESSEEEREVAAMEEVLVNPSFPDQRVTIGGGLSEACRDQLKYLLEDNMRFFAWQPSDMTGVPRQIIEHTLNVNPSMDPVCQKRRTFSMEKKSGVITNEVAEWVKAGIVRPVKYPTLVDSTFQYQIGRNLEAYVDDMVIKSKDEKMLLADIEKTFDNLKRINMKLNPKKFSFGVEEGKFLGYMVTSEGIRANPKKTKALVDLQSPKPYMHSLQNSAVLLTDRRGRQCPMQYVSRKLNEVERNYVPIEKLALSLIHTTRRLRRYFEAHPVKVITDQLIENILNNTETSEKLAKYAVELRSYNIMFIPCDAVKVQVLADFLSDALEGENEELYFRMPEVPLEKDDIESWTLFIDGASSPKGLGAGLVLIGPSGIEYTYVLRLTFPSTNPTRLSRRVKQARISGVQSLNKGSIDRGSQRTIYEKSRGVHCSGGRRGQLDDPHYKVFGRGDMAEGQKRSTMSTSQDWSIRNGIQSTFQERLFGTNVKVRGPTTAKNSHDVHYGLVDVLSVRHRHPRTTATGEGRRQVCNCGSDYPGSSSLTMEHSCEAVIPAEIGIPTYQTLTIREGYNEEEMRLNLDILQEMREMAAVREAGYKTKMEQYYNKKVHPPGFRLREIVFRRNEASRVEDQGKLGPKWERPYMVVEAYEIGSYKLHTLEEKEVPRTWHAINLHKCYM</sequence>
<dbReference type="InterPro" id="IPR043502">
    <property type="entry name" value="DNA/RNA_pol_sf"/>
</dbReference>
<proteinExistence type="predicted"/>
<dbReference type="Gene3D" id="3.30.70.270">
    <property type="match status" value="1"/>
</dbReference>
<dbReference type="AlphaFoldDB" id="A0A6L2LZS8"/>
<dbReference type="GO" id="GO:0004519">
    <property type="term" value="F:endonuclease activity"/>
    <property type="evidence" value="ECO:0007669"/>
    <property type="project" value="UniProtKB-KW"/>
</dbReference>
<keyword evidence="1" id="KW-0808">Transferase</keyword>
<feature type="region of interest" description="Disordered" evidence="7">
    <location>
        <begin position="281"/>
        <end position="301"/>
    </location>
</feature>
<dbReference type="SUPFAM" id="SSF56672">
    <property type="entry name" value="DNA/RNA polymerases"/>
    <property type="match status" value="1"/>
</dbReference>
<protein>
    <submittedName>
        <fullName evidence="10">Uncharacterized protein</fullName>
    </submittedName>
</protein>
<dbReference type="InterPro" id="IPR000477">
    <property type="entry name" value="RT_dom"/>
</dbReference>
<evidence type="ECO:0000256" key="4">
    <source>
        <dbReference type="ARBA" id="ARBA00022759"/>
    </source>
</evidence>
<dbReference type="GO" id="GO:0003964">
    <property type="term" value="F:RNA-directed DNA polymerase activity"/>
    <property type="evidence" value="ECO:0007669"/>
    <property type="project" value="UniProtKB-KW"/>
</dbReference>
<keyword evidence="3" id="KW-0540">Nuclease</keyword>
<feature type="compositionally biased region" description="Basic and acidic residues" evidence="7">
    <location>
        <begin position="248"/>
        <end position="265"/>
    </location>
</feature>
<gene>
    <name evidence="10" type="ORF">Tci_038637</name>
</gene>
<keyword evidence="6" id="KW-0695">RNA-directed DNA polymerase</keyword>
<dbReference type="GO" id="GO:0016787">
    <property type="term" value="F:hydrolase activity"/>
    <property type="evidence" value="ECO:0007669"/>
    <property type="project" value="UniProtKB-KW"/>
</dbReference>
<dbReference type="PANTHER" id="PTHR48475">
    <property type="entry name" value="RIBONUCLEASE H"/>
    <property type="match status" value="1"/>
</dbReference>
<evidence type="ECO:0000256" key="7">
    <source>
        <dbReference type="SAM" id="MobiDB-lite"/>
    </source>
</evidence>
<keyword evidence="5" id="KW-0378">Hydrolase</keyword>
<dbReference type="InterPro" id="IPR041373">
    <property type="entry name" value="RT_RNaseH"/>
</dbReference>
<feature type="region of interest" description="Disordered" evidence="7">
    <location>
        <begin position="233"/>
        <end position="265"/>
    </location>
</feature>
<dbReference type="Pfam" id="PF00078">
    <property type="entry name" value="RVT_1"/>
    <property type="match status" value="1"/>
</dbReference>
<evidence type="ECO:0000313" key="10">
    <source>
        <dbReference type="EMBL" id="GEU66659.1"/>
    </source>
</evidence>
<evidence type="ECO:0000259" key="9">
    <source>
        <dbReference type="Pfam" id="PF17917"/>
    </source>
</evidence>
<evidence type="ECO:0000256" key="1">
    <source>
        <dbReference type="ARBA" id="ARBA00022679"/>
    </source>
</evidence>
<evidence type="ECO:0000256" key="5">
    <source>
        <dbReference type="ARBA" id="ARBA00022801"/>
    </source>
</evidence>
<keyword evidence="4" id="KW-0255">Endonuclease</keyword>
<feature type="region of interest" description="Disordered" evidence="7">
    <location>
        <begin position="1"/>
        <end position="27"/>
    </location>
</feature>
<evidence type="ECO:0000256" key="3">
    <source>
        <dbReference type="ARBA" id="ARBA00022722"/>
    </source>
</evidence>
<dbReference type="EMBL" id="BKCJ010005424">
    <property type="protein sequence ID" value="GEU66659.1"/>
    <property type="molecule type" value="Genomic_DNA"/>
</dbReference>
<evidence type="ECO:0000259" key="8">
    <source>
        <dbReference type="Pfam" id="PF00078"/>
    </source>
</evidence>
<dbReference type="InterPro" id="IPR043128">
    <property type="entry name" value="Rev_trsase/Diguanyl_cyclase"/>
</dbReference>
<feature type="domain" description="Reverse transcriptase RNase H-like" evidence="9">
    <location>
        <begin position="665"/>
        <end position="750"/>
    </location>
</feature>
<dbReference type="PANTHER" id="PTHR48475:SF1">
    <property type="entry name" value="RNASE H TYPE-1 DOMAIN-CONTAINING PROTEIN"/>
    <property type="match status" value="1"/>
</dbReference>
<evidence type="ECO:0000256" key="6">
    <source>
        <dbReference type="ARBA" id="ARBA00022918"/>
    </source>
</evidence>
<evidence type="ECO:0000256" key="2">
    <source>
        <dbReference type="ARBA" id="ARBA00022695"/>
    </source>
</evidence>
<feature type="domain" description="Reverse transcriptase" evidence="8">
    <location>
        <begin position="570"/>
        <end position="633"/>
    </location>
</feature>
<reference evidence="10" key="1">
    <citation type="journal article" date="2019" name="Sci. Rep.">
        <title>Draft genome of Tanacetum cinerariifolium, the natural source of mosquito coil.</title>
        <authorList>
            <person name="Yamashiro T."/>
            <person name="Shiraishi A."/>
            <person name="Satake H."/>
            <person name="Nakayama K."/>
        </authorList>
    </citation>
    <scope>NUCLEOTIDE SEQUENCE</scope>
</reference>
<name>A0A6L2LZS8_TANCI</name>
<comment type="caution">
    <text evidence="10">The sequence shown here is derived from an EMBL/GenBank/DDBJ whole genome shotgun (WGS) entry which is preliminary data.</text>
</comment>